<feature type="transmembrane region" description="Helical" evidence="1">
    <location>
        <begin position="173"/>
        <end position="200"/>
    </location>
</feature>
<gene>
    <name evidence="2" type="ORF">LEP1GSC060_0635</name>
</gene>
<reference evidence="2" key="1">
    <citation type="submission" date="2013-03" db="EMBL/GenBank/DDBJ databases">
        <authorList>
            <person name="Harkins D.M."/>
            <person name="Durkin A.S."/>
            <person name="Brinkac L.M."/>
            <person name="Haft D.H."/>
            <person name="Selengut J.D."/>
            <person name="Sanka R."/>
            <person name="DePew J."/>
            <person name="Purushe J."/>
            <person name="Hartskeerl R.A."/>
            <person name="Ahmed A."/>
            <person name="van der Linden H."/>
            <person name="Goris M.G.A."/>
            <person name="Vinetz J.M."/>
            <person name="Sutton G.G."/>
            <person name="Nierman W.C."/>
            <person name="Fouts D.E."/>
        </authorList>
    </citation>
    <scope>NUCLEOTIDE SEQUENCE [LARGE SCALE GENOMIC DNA]</scope>
    <source>
        <strain evidence="2">ICFT</strain>
    </source>
</reference>
<dbReference type="EMBL" id="AOHC02000034">
    <property type="protein sequence ID" value="EMY77720.1"/>
    <property type="molecule type" value="Genomic_DNA"/>
</dbReference>
<feature type="transmembrane region" description="Helical" evidence="1">
    <location>
        <begin position="12"/>
        <end position="31"/>
    </location>
</feature>
<sequence length="646" mass="75146">MNGSEVVFPKRISGKILLVSLSFLIYAYLFYHSAWLSDDSFITFRVVDNFLNGFGLRWNPLERVQVYTHPLWLFLLIPIQWIVRDIDIAAYLLSFACGALFLFLYGFTFFRFRNGLGLILISIGVFFSSRIFIDYNTSGLENPLSFLLILVFQIRFYSLYLDEDREKKRSDAFAIGFLSALLALTRLDLVLFLIFPLVFLFRRVFQDRNISFFVYSFLGMSPWIFYLGFSLIYFGSFLPNTFYAKTNVLSSLPERISAGWDYLKISLKWDPIVAFVFGTHFFWLVADPIFRRITRFSTTWAPGLNRQEREILTISFGSIGILIFYLLWVGGDFMAGRFIGTCFVLSVFSQCLFLSLRTTSYNLNIQKKCFFAVGFVWIYFLVHPASPFRYTFQRSPVRVERGIVDERASYQDNVSLKHRFRRITSASHPWALYVIRISSENCSKSANPSYDMFNGKKTLSEDLRMIRTPSFGCGVRQVEVTTNVGLAGYYGGPGIHWIDLLGITDPFLARLPGKGFPGHYVRLLPRGYQESIAETIASFRDQESIAKKTASFPNRELDRFYYEVRLLSEGEIWSRERWRTIFNFTFLGEGNFKTRFPAGFQYPFVLNVYRNTLYGIPYTNWKDEDLTKELVREYFGLSSQVKSKEP</sequence>
<feature type="transmembrane region" description="Helical" evidence="1">
    <location>
        <begin position="311"/>
        <end position="328"/>
    </location>
</feature>
<feature type="transmembrane region" description="Helical" evidence="1">
    <location>
        <begin position="66"/>
        <end position="83"/>
    </location>
</feature>
<feature type="transmembrane region" description="Helical" evidence="1">
    <location>
        <begin position="212"/>
        <end position="234"/>
    </location>
</feature>
<evidence type="ECO:0000256" key="1">
    <source>
        <dbReference type="SAM" id="Phobius"/>
    </source>
</evidence>
<feature type="transmembrane region" description="Helical" evidence="1">
    <location>
        <begin position="272"/>
        <end position="290"/>
    </location>
</feature>
<feature type="transmembrane region" description="Helical" evidence="1">
    <location>
        <begin position="368"/>
        <end position="386"/>
    </location>
</feature>
<evidence type="ECO:0000313" key="2">
    <source>
        <dbReference type="EMBL" id="EMY77720.1"/>
    </source>
</evidence>
<dbReference type="AlphaFoldDB" id="N1WFH2"/>
<comment type="caution">
    <text evidence="2">The sequence shown here is derived from an EMBL/GenBank/DDBJ whole genome shotgun (WGS) entry which is preliminary data.</text>
</comment>
<evidence type="ECO:0000313" key="3">
    <source>
        <dbReference type="Proteomes" id="UP000012313"/>
    </source>
</evidence>
<keyword evidence="1" id="KW-0812">Transmembrane</keyword>
<keyword evidence="1" id="KW-0472">Membrane</keyword>
<keyword evidence="1" id="KW-1133">Transmembrane helix</keyword>
<feature type="transmembrane region" description="Helical" evidence="1">
    <location>
        <begin position="90"/>
        <end position="110"/>
    </location>
</feature>
<keyword evidence="3" id="KW-1185">Reference proteome</keyword>
<dbReference type="Proteomes" id="UP000012313">
    <property type="component" value="Unassembled WGS sequence"/>
</dbReference>
<dbReference type="RefSeq" id="WP_003003083.1">
    <property type="nucleotide sequence ID" value="NZ_AOHC02000034.1"/>
</dbReference>
<dbReference type="OrthoDB" id="2020414at2"/>
<protein>
    <submittedName>
        <fullName evidence="2">Membrane protein</fullName>
    </submittedName>
</protein>
<accession>N1WFH2</accession>
<feature type="transmembrane region" description="Helical" evidence="1">
    <location>
        <begin position="116"/>
        <end position="133"/>
    </location>
</feature>
<organism evidence="2 3">
    <name type="scientific">Leptospira weilii serovar Ranarum str. ICFT</name>
    <dbReference type="NCBI Taxonomy" id="1218598"/>
    <lineage>
        <taxon>Bacteria</taxon>
        <taxon>Pseudomonadati</taxon>
        <taxon>Spirochaetota</taxon>
        <taxon>Spirochaetia</taxon>
        <taxon>Leptospirales</taxon>
        <taxon>Leptospiraceae</taxon>
        <taxon>Leptospira</taxon>
    </lineage>
</organism>
<feature type="transmembrane region" description="Helical" evidence="1">
    <location>
        <begin position="145"/>
        <end position="161"/>
    </location>
</feature>
<name>N1WFH2_9LEPT</name>
<proteinExistence type="predicted"/>
<feature type="transmembrane region" description="Helical" evidence="1">
    <location>
        <begin position="334"/>
        <end position="356"/>
    </location>
</feature>
<dbReference type="STRING" id="1218598.LEP1GSC060_0635"/>